<dbReference type="AlphaFoldDB" id="A0A5Q2RKX8"/>
<evidence type="ECO:0000313" key="2">
    <source>
        <dbReference type="Proteomes" id="UP000334019"/>
    </source>
</evidence>
<dbReference type="EMBL" id="CP045851">
    <property type="protein sequence ID" value="QGG95582.1"/>
    <property type="molecule type" value="Genomic_DNA"/>
</dbReference>
<name>A0A5Q2RKX8_9ACTN</name>
<organism evidence="1 2">
    <name type="scientific">Actinomarinicola tropica</name>
    <dbReference type="NCBI Taxonomy" id="2789776"/>
    <lineage>
        <taxon>Bacteria</taxon>
        <taxon>Bacillati</taxon>
        <taxon>Actinomycetota</taxon>
        <taxon>Acidimicrobiia</taxon>
        <taxon>Acidimicrobiales</taxon>
        <taxon>Iamiaceae</taxon>
        <taxon>Actinomarinicola</taxon>
    </lineage>
</organism>
<evidence type="ECO:0000313" key="1">
    <source>
        <dbReference type="EMBL" id="QGG95582.1"/>
    </source>
</evidence>
<gene>
    <name evidence="1" type="ORF">GH723_11015</name>
</gene>
<dbReference type="Proteomes" id="UP000334019">
    <property type="component" value="Chromosome"/>
</dbReference>
<accession>A0A5Q2RKX8</accession>
<dbReference type="RefSeq" id="WP_153759689.1">
    <property type="nucleotide sequence ID" value="NZ_CP045851.1"/>
</dbReference>
<sequence>MTSHPASRRPGAAAHVLPIPERVVLDDGATIALHTDDCGATIVEVSGLAAGPWADALALELLALGPDVRLVIDLRGATLVNPAGLCEVLDELVAAGDDPHRLCLVCDRLSALVLLRRHGATEQVAVFASPSDALQAVLLEEEGYGDGWAPQPHAHP</sequence>
<keyword evidence="2" id="KW-1185">Reference proteome</keyword>
<proteinExistence type="predicted"/>
<evidence type="ECO:0008006" key="3">
    <source>
        <dbReference type="Google" id="ProtNLM"/>
    </source>
</evidence>
<reference evidence="1 2" key="1">
    <citation type="submission" date="2019-11" db="EMBL/GenBank/DDBJ databases">
        <authorList>
            <person name="He Y."/>
        </authorList>
    </citation>
    <scope>NUCLEOTIDE SEQUENCE [LARGE SCALE GENOMIC DNA]</scope>
    <source>
        <strain evidence="1 2">SCSIO 58843</strain>
    </source>
</reference>
<protein>
    <recommendedName>
        <fullName evidence="3">STAS domain-containing protein</fullName>
    </recommendedName>
</protein>
<dbReference type="KEGG" id="atq:GH723_11015"/>